<dbReference type="EMBL" id="LBMM01007878">
    <property type="protein sequence ID" value="KMQ89337.1"/>
    <property type="molecule type" value="Genomic_DNA"/>
</dbReference>
<feature type="compositionally biased region" description="Basic and acidic residues" evidence="1">
    <location>
        <begin position="8"/>
        <end position="26"/>
    </location>
</feature>
<dbReference type="GO" id="GO:0003964">
    <property type="term" value="F:RNA-directed DNA polymerase activity"/>
    <property type="evidence" value="ECO:0007669"/>
    <property type="project" value="UniProtKB-KW"/>
</dbReference>
<evidence type="ECO:0000313" key="4">
    <source>
        <dbReference type="Proteomes" id="UP000036403"/>
    </source>
</evidence>
<dbReference type="OrthoDB" id="7555282at2759"/>
<dbReference type="SUPFAM" id="SSF56672">
    <property type="entry name" value="DNA/RNA polymerases"/>
    <property type="match status" value="1"/>
</dbReference>
<keyword evidence="3" id="KW-0808">Transferase</keyword>
<sequence>MEGYQKTETTKNDIPPLRHEDGTWARSDPEKATTFAKHLQKVFTPHSIKDSASTEAHVSNALEVPQFLDYKLEKITKYEIKSAIKKLNSNKAPGIMYIPSQWKVAVVKMIHKPDKNPDDPKSFRPISLPIPAKLLESLLQTRILSIIKEKNLIPSHQFGFRRGHSTVEQAFDRVWHGGLPYRVMENIPSFF</sequence>
<evidence type="ECO:0000313" key="3">
    <source>
        <dbReference type="EMBL" id="KMQ89337.1"/>
    </source>
</evidence>
<organism evidence="3 4">
    <name type="scientific">Lasius niger</name>
    <name type="common">Black garden ant</name>
    <dbReference type="NCBI Taxonomy" id="67767"/>
    <lineage>
        <taxon>Eukaryota</taxon>
        <taxon>Metazoa</taxon>
        <taxon>Ecdysozoa</taxon>
        <taxon>Arthropoda</taxon>
        <taxon>Hexapoda</taxon>
        <taxon>Insecta</taxon>
        <taxon>Pterygota</taxon>
        <taxon>Neoptera</taxon>
        <taxon>Endopterygota</taxon>
        <taxon>Hymenoptera</taxon>
        <taxon>Apocrita</taxon>
        <taxon>Aculeata</taxon>
        <taxon>Formicoidea</taxon>
        <taxon>Formicidae</taxon>
        <taxon>Formicinae</taxon>
        <taxon>Lasius</taxon>
        <taxon>Lasius</taxon>
    </lineage>
</organism>
<dbReference type="PaxDb" id="67767-A0A0J7KGD1"/>
<dbReference type="STRING" id="67767.A0A0J7KGD1"/>
<keyword evidence="3" id="KW-0695">RNA-directed DNA polymerase</keyword>
<dbReference type="InterPro" id="IPR043502">
    <property type="entry name" value="DNA/RNA_pol_sf"/>
</dbReference>
<dbReference type="AlphaFoldDB" id="A0A0J7KGD1"/>
<proteinExistence type="predicted"/>
<gene>
    <name evidence="3" type="ORF">RF55_11041</name>
    <name evidence="2" type="ORF">RF55_12238</name>
</gene>
<reference evidence="3 4" key="1">
    <citation type="submission" date="2015-04" db="EMBL/GenBank/DDBJ databases">
        <title>Lasius niger genome sequencing.</title>
        <authorList>
            <person name="Konorov E.A."/>
            <person name="Nikitin M.A."/>
            <person name="Kirill M.V."/>
            <person name="Chang P."/>
        </authorList>
    </citation>
    <scope>NUCLEOTIDE SEQUENCE [LARGE SCALE GENOMIC DNA]</scope>
    <source>
        <tissue evidence="3">Whole</tissue>
    </source>
</reference>
<keyword evidence="3" id="KW-0548">Nucleotidyltransferase</keyword>
<name>A0A0J7KGD1_LASNI</name>
<keyword evidence="4" id="KW-1185">Reference proteome</keyword>
<dbReference type="EMBL" id="LBMM01009219">
    <property type="protein sequence ID" value="KMQ88299.1"/>
    <property type="molecule type" value="Genomic_DNA"/>
</dbReference>
<dbReference type="Proteomes" id="UP000036403">
    <property type="component" value="Unassembled WGS sequence"/>
</dbReference>
<evidence type="ECO:0000256" key="1">
    <source>
        <dbReference type="SAM" id="MobiDB-lite"/>
    </source>
</evidence>
<comment type="caution">
    <text evidence="3">The sequence shown here is derived from an EMBL/GenBank/DDBJ whole genome shotgun (WGS) entry which is preliminary data.</text>
</comment>
<dbReference type="PANTHER" id="PTHR19446">
    <property type="entry name" value="REVERSE TRANSCRIPTASES"/>
    <property type="match status" value="1"/>
</dbReference>
<accession>A0A0J7KGD1</accession>
<protein>
    <submittedName>
        <fullName evidence="3">Reverse transcriptase</fullName>
    </submittedName>
</protein>
<feature type="region of interest" description="Disordered" evidence="1">
    <location>
        <begin position="1"/>
        <end position="26"/>
    </location>
</feature>
<evidence type="ECO:0000313" key="2">
    <source>
        <dbReference type="EMBL" id="KMQ88299.1"/>
    </source>
</evidence>